<evidence type="ECO:0000313" key="8">
    <source>
        <dbReference type="EMBL" id="PZQ45861.1"/>
    </source>
</evidence>
<keyword evidence="3 5" id="KW-0687">Ribonucleoprotein</keyword>
<dbReference type="PROSITE" id="PS00936">
    <property type="entry name" value="RIBOSOMAL_L35"/>
    <property type="match status" value="1"/>
</dbReference>
<comment type="similarity">
    <text evidence="1 5 6">Belongs to the bacterial ribosomal protein bL35 family.</text>
</comment>
<sequence length="92" mass="10034">MPKMKTKSSAKKRFSITASGKVKFKQANKGHRLMQKPKSAKRKAKGTETMAHGDAQKVLQSFMPYARAKVSSTKKKEAPAKAVAAKTKKGAE</sequence>
<dbReference type="Proteomes" id="UP000249417">
    <property type="component" value="Unassembled WGS sequence"/>
</dbReference>
<dbReference type="EMBL" id="QFQB01000037">
    <property type="protein sequence ID" value="PZQ45861.1"/>
    <property type="molecule type" value="Genomic_DNA"/>
</dbReference>
<evidence type="ECO:0000256" key="7">
    <source>
        <dbReference type="SAM" id="MobiDB-lite"/>
    </source>
</evidence>
<comment type="caution">
    <text evidence="8">The sequence shown here is derived from an EMBL/GenBank/DDBJ whole genome shotgun (WGS) entry which is preliminary data.</text>
</comment>
<dbReference type="Pfam" id="PF01632">
    <property type="entry name" value="Ribosomal_L35p"/>
    <property type="match status" value="1"/>
</dbReference>
<dbReference type="FunFam" id="4.10.410.60:FF:000001">
    <property type="entry name" value="50S ribosomal protein L35"/>
    <property type="match status" value="1"/>
</dbReference>
<evidence type="ECO:0000256" key="4">
    <source>
        <dbReference type="ARBA" id="ARBA00071664"/>
    </source>
</evidence>
<protein>
    <recommendedName>
        <fullName evidence="4 5">Large ribosomal subunit protein bL35</fullName>
    </recommendedName>
</protein>
<dbReference type="GO" id="GO:0003735">
    <property type="term" value="F:structural constituent of ribosome"/>
    <property type="evidence" value="ECO:0007669"/>
    <property type="project" value="InterPro"/>
</dbReference>
<dbReference type="InterPro" id="IPR018265">
    <property type="entry name" value="Ribosomal_bL35_CS"/>
</dbReference>
<accession>A0A2W5MX63</accession>
<dbReference type="PRINTS" id="PR00064">
    <property type="entry name" value="RIBOSOMALL35"/>
</dbReference>
<dbReference type="InterPro" id="IPR037229">
    <property type="entry name" value="Ribosomal_bL35_sf"/>
</dbReference>
<reference evidence="8 9" key="1">
    <citation type="submission" date="2017-08" db="EMBL/GenBank/DDBJ databases">
        <title>Infants hospitalized years apart are colonized by the same room-sourced microbial strains.</title>
        <authorList>
            <person name="Brooks B."/>
            <person name="Olm M.R."/>
            <person name="Firek B.A."/>
            <person name="Baker R."/>
            <person name="Thomas B.C."/>
            <person name="Morowitz M.J."/>
            <person name="Banfield J.F."/>
        </authorList>
    </citation>
    <scope>NUCLEOTIDE SEQUENCE [LARGE SCALE GENOMIC DNA]</scope>
    <source>
        <strain evidence="8">S2_005_002_R2_29</strain>
    </source>
</reference>
<dbReference type="GO" id="GO:0006412">
    <property type="term" value="P:translation"/>
    <property type="evidence" value="ECO:0007669"/>
    <property type="project" value="UniProtKB-UniRule"/>
</dbReference>
<gene>
    <name evidence="5" type="primary">rpmI</name>
    <name evidence="8" type="ORF">DI551_06235</name>
</gene>
<feature type="region of interest" description="Disordered" evidence="7">
    <location>
        <begin position="69"/>
        <end position="92"/>
    </location>
</feature>
<feature type="compositionally biased region" description="Basic residues" evidence="7">
    <location>
        <begin position="27"/>
        <end position="44"/>
    </location>
</feature>
<proteinExistence type="inferred from homology"/>
<dbReference type="GO" id="GO:0005840">
    <property type="term" value="C:ribosome"/>
    <property type="evidence" value="ECO:0007669"/>
    <property type="project" value="UniProtKB-KW"/>
</dbReference>
<dbReference type="NCBIfam" id="TIGR00001">
    <property type="entry name" value="rpmI_bact"/>
    <property type="match status" value="1"/>
</dbReference>
<dbReference type="SUPFAM" id="SSF143034">
    <property type="entry name" value="L35p-like"/>
    <property type="match status" value="1"/>
</dbReference>
<dbReference type="GO" id="GO:1990904">
    <property type="term" value="C:ribonucleoprotein complex"/>
    <property type="evidence" value="ECO:0007669"/>
    <property type="project" value="UniProtKB-KW"/>
</dbReference>
<evidence type="ECO:0000256" key="6">
    <source>
        <dbReference type="RuleBase" id="RU000568"/>
    </source>
</evidence>
<evidence type="ECO:0000256" key="5">
    <source>
        <dbReference type="HAMAP-Rule" id="MF_00514"/>
    </source>
</evidence>
<evidence type="ECO:0000256" key="1">
    <source>
        <dbReference type="ARBA" id="ARBA00006598"/>
    </source>
</evidence>
<organism evidence="8 9">
    <name type="scientific">Micavibrio aeruginosavorus</name>
    <dbReference type="NCBI Taxonomy" id="349221"/>
    <lineage>
        <taxon>Bacteria</taxon>
        <taxon>Pseudomonadati</taxon>
        <taxon>Bdellovibrionota</taxon>
        <taxon>Bdellovibrionia</taxon>
        <taxon>Bdellovibrionales</taxon>
        <taxon>Pseudobdellovibrionaceae</taxon>
        <taxon>Micavibrio</taxon>
    </lineage>
</organism>
<feature type="region of interest" description="Disordered" evidence="7">
    <location>
        <begin position="27"/>
        <end position="50"/>
    </location>
</feature>
<evidence type="ECO:0000256" key="3">
    <source>
        <dbReference type="ARBA" id="ARBA00023274"/>
    </source>
</evidence>
<evidence type="ECO:0000313" key="9">
    <source>
        <dbReference type="Proteomes" id="UP000249417"/>
    </source>
</evidence>
<dbReference type="Gene3D" id="4.10.410.60">
    <property type="match status" value="1"/>
</dbReference>
<evidence type="ECO:0000256" key="2">
    <source>
        <dbReference type="ARBA" id="ARBA00022980"/>
    </source>
</evidence>
<keyword evidence="2 5" id="KW-0689">Ribosomal protein</keyword>
<dbReference type="AlphaFoldDB" id="A0A2W5MX63"/>
<dbReference type="HAMAP" id="MF_00514">
    <property type="entry name" value="Ribosomal_bL35"/>
    <property type="match status" value="1"/>
</dbReference>
<dbReference type="InterPro" id="IPR021137">
    <property type="entry name" value="Ribosomal_bL35-like"/>
</dbReference>
<dbReference type="InterPro" id="IPR001706">
    <property type="entry name" value="Ribosomal_bL35"/>
</dbReference>
<name>A0A2W5MX63_9BACT</name>